<evidence type="ECO:0000313" key="1">
    <source>
        <dbReference type="EMBL" id="QII81604.1"/>
    </source>
</evidence>
<dbReference type="EMBL" id="CP049740">
    <property type="protein sequence ID" value="QII81604.1"/>
    <property type="molecule type" value="Genomic_DNA"/>
</dbReference>
<dbReference type="Gene3D" id="1.20.140.160">
    <property type="match status" value="1"/>
</dbReference>
<dbReference type="InterPro" id="IPR013324">
    <property type="entry name" value="RNA_pol_sigma_r3/r4-like"/>
</dbReference>
<dbReference type="RefSeq" id="WP_166161329.1">
    <property type="nucleotide sequence ID" value="NZ_CP049740.1"/>
</dbReference>
<organism evidence="1 2">
    <name type="scientific">Jeotgalibaca arthritidis</name>
    <dbReference type="NCBI Taxonomy" id="1868794"/>
    <lineage>
        <taxon>Bacteria</taxon>
        <taxon>Bacillati</taxon>
        <taxon>Bacillota</taxon>
        <taxon>Bacilli</taxon>
        <taxon>Lactobacillales</taxon>
        <taxon>Carnobacteriaceae</taxon>
        <taxon>Jeotgalibaca</taxon>
    </lineage>
</organism>
<protein>
    <submittedName>
        <fullName evidence="1">Uncharacterized protein</fullName>
    </submittedName>
</protein>
<proteinExistence type="predicted"/>
<evidence type="ECO:0000313" key="2">
    <source>
        <dbReference type="Proteomes" id="UP000501451"/>
    </source>
</evidence>
<dbReference type="SUPFAM" id="SSF88659">
    <property type="entry name" value="Sigma3 and sigma4 domains of RNA polymerase sigma factors"/>
    <property type="match status" value="1"/>
</dbReference>
<gene>
    <name evidence="1" type="ORF">G7057_03340</name>
</gene>
<dbReference type="KEGG" id="jar:G7057_03340"/>
<dbReference type="Proteomes" id="UP000501451">
    <property type="component" value="Chromosome"/>
</dbReference>
<reference evidence="1 2" key="1">
    <citation type="journal article" date="2017" name="Int. J. Syst. Evol. Microbiol.">
        <title>Jeotgalibaca porci sp. nov. and Jeotgalibaca arthritidis sp. nov., isolated from pigs, and emended description of the genus Jeotgalibaca.</title>
        <authorList>
            <person name="Zamora L."/>
            <person name="Perez-Sancho M."/>
            <person name="Dominguez L."/>
            <person name="Fernandez-Garayzabal J.F."/>
            <person name="Vela A.I."/>
        </authorList>
    </citation>
    <scope>NUCLEOTIDE SEQUENCE [LARGE SCALE GENOMIC DNA]</scope>
    <source>
        <strain evidence="1 2">CECT 9157</strain>
    </source>
</reference>
<accession>A0A6G7K8L0</accession>
<keyword evidence="2" id="KW-1185">Reference proteome</keyword>
<sequence>MHTDHTNKTDSFSKFTEKEMILSDRDKDKAYMLTSLITHKVKYKQKDLFRDRQKYMYQELFEEMIENNVDYEENNAYFTGEWAYAFENVDLIEALESLSYRQQEILWLLFVEMKSQVEVAQKFQVSPAYISKTKKICYSHIYSFLEKNRGD</sequence>
<dbReference type="AlphaFoldDB" id="A0A6G7K8L0"/>
<name>A0A6G7K8L0_9LACT</name>